<dbReference type="AlphaFoldDB" id="A0A5K1J1A3"/>
<keyword evidence="1" id="KW-1133">Transmembrane helix</keyword>
<protein>
    <submittedName>
        <fullName evidence="2">Uncharacterized protein</fullName>
    </submittedName>
</protein>
<dbReference type="Proteomes" id="UP000368032">
    <property type="component" value="Unassembled WGS sequence"/>
</dbReference>
<feature type="transmembrane region" description="Helical" evidence="1">
    <location>
        <begin position="34"/>
        <end position="51"/>
    </location>
</feature>
<evidence type="ECO:0000313" key="3">
    <source>
        <dbReference type="Proteomes" id="UP000368032"/>
    </source>
</evidence>
<sequence>MVTGFWQVFALLGHLGFATVLTVWPNDFGRHPRLIRAIGILWLITGAPRVLRFGLAI</sequence>
<evidence type="ECO:0000313" key="2">
    <source>
        <dbReference type="EMBL" id="VWL96189.1"/>
    </source>
</evidence>
<evidence type="ECO:0000256" key="1">
    <source>
        <dbReference type="SAM" id="Phobius"/>
    </source>
</evidence>
<keyword evidence="1" id="KW-0812">Transmembrane</keyword>
<gene>
    <name evidence="2" type="ORF">CKJAJONC_01843</name>
</gene>
<keyword evidence="1" id="KW-0472">Membrane</keyword>
<name>A0A5K1J1A3_9ACTN</name>
<proteinExistence type="predicted"/>
<accession>A0A5K1J1A3</accession>
<reference evidence="2 3" key="1">
    <citation type="submission" date="2019-10" db="EMBL/GenBank/DDBJ databases">
        <authorList>
            <person name="Wolf R A."/>
        </authorList>
    </citation>
    <scope>NUCLEOTIDE SEQUENCE [LARGE SCALE GENOMIC DNA]</scope>
    <source>
        <strain evidence="2">Collinsella_aerofaciens_DSM_13712</strain>
    </source>
</reference>
<organism evidence="2 3">
    <name type="scientific">Collinsella aerofaciens</name>
    <dbReference type="NCBI Taxonomy" id="74426"/>
    <lineage>
        <taxon>Bacteria</taxon>
        <taxon>Bacillati</taxon>
        <taxon>Actinomycetota</taxon>
        <taxon>Coriobacteriia</taxon>
        <taxon>Coriobacteriales</taxon>
        <taxon>Coriobacteriaceae</taxon>
        <taxon>Collinsella</taxon>
    </lineage>
</organism>
<dbReference type="EMBL" id="CABWIF010000019">
    <property type="protein sequence ID" value="VWL96189.1"/>
    <property type="molecule type" value="Genomic_DNA"/>
</dbReference>